<reference evidence="5" key="1">
    <citation type="submission" date="2018-11" db="EMBL/GenBank/DDBJ databases">
        <authorList>
            <consortium name="Pathogen Informatics"/>
        </authorList>
    </citation>
    <scope>NUCLEOTIDE SEQUENCE [LARGE SCALE GENOMIC DNA]</scope>
</reference>
<dbReference type="Gene3D" id="1.10.8.10">
    <property type="entry name" value="DNA helicase RuvA subunit, C-terminal domain"/>
    <property type="match status" value="1"/>
</dbReference>
<feature type="region of interest" description="Disordered" evidence="4">
    <location>
        <begin position="116"/>
        <end position="156"/>
    </location>
</feature>
<evidence type="ECO:0000313" key="5">
    <source>
        <dbReference type="EMBL" id="VDM28979.1"/>
    </source>
</evidence>
<evidence type="ECO:0000256" key="2">
    <source>
        <dbReference type="ARBA" id="ARBA00022490"/>
    </source>
</evidence>
<keyword evidence="3" id="KW-0597">Phosphoprotein</keyword>
<protein>
    <submittedName>
        <fullName evidence="5">Uncharacterized protein</fullName>
    </submittedName>
</protein>
<dbReference type="GO" id="GO:0005634">
    <property type="term" value="C:nucleus"/>
    <property type="evidence" value="ECO:0007669"/>
    <property type="project" value="TreeGrafter"/>
</dbReference>
<feature type="non-terminal residue" evidence="5">
    <location>
        <position position="156"/>
    </location>
</feature>
<comment type="subcellular location">
    <subcellularLocation>
        <location evidence="1">Cytoplasm</location>
    </subcellularLocation>
</comment>
<sequence>MLGKVMGGREERSGQKMRATQDQLRLATNVQKLIRKVVETTCCTVNQAEIALYDAANNVEGAVNAILEEIYSYENVWKEHKSRRARRAQAEQRTEHSSCAHRNRNHLTRTVNNFAGLGRGRGLERTRGGSRGGVRGGGRRLCAGRGEYQQSGGAHM</sequence>
<name>A0A3P7FJK3_TOXCA</name>
<dbReference type="SUPFAM" id="SSF46934">
    <property type="entry name" value="UBA-like"/>
    <property type="match status" value="1"/>
</dbReference>
<organism evidence="5">
    <name type="scientific">Toxocara canis</name>
    <name type="common">Canine roundworm</name>
    <dbReference type="NCBI Taxonomy" id="6265"/>
    <lineage>
        <taxon>Eukaryota</taxon>
        <taxon>Metazoa</taxon>
        <taxon>Ecdysozoa</taxon>
        <taxon>Nematoda</taxon>
        <taxon>Chromadorea</taxon>
        <taxon>Rhabditida</taxon>
        <taxon>Spirurina</taxon>
        <taxon>Ascaridomorpha</taxon>
        <taxon>Ascaridoidea</taxon>
        <taxon>Toxocaridae</taxon>
        <taxon>Toxocara</taxon>
    </lineage>
</organism>
<dbReference type="PANTHER" id="PTHR16308">
    <property type="entry name" value="UBIQUITIN ASSOCIATED PROTEIN 2-LIKE/LINGERER"/>
    <property type="match status" value="1"/>
</dbReference>
<dbReference type="GO" id="GO:0005737">
    <property type="term" value="C:cytoplasm"/>
    <property type="evidence" value="ECO:0007669"/>
    <property type="project" value="UniProtKB-SubCell"/>
</dbReference>
<proteinExistence type="predicted"/>
<dbReference type="AlphaFoldDB" id="A0A3P7FJK3"/>
<accession>A0A3P7FJK3</accession>
<dbReference type="InterPro" id="IPR051833">
    <property type="entry name" value="TC-DDR_regulator"/>
</dbReference>
<dbReference type="InterPro" id="IPR009060">
    <property type="entry name" value="UBA-like_sf"/>
</dbReference>
<evidence type="ECO:0000256" key="1">
    <source>
        <dbReference type="ARBA" id="ARBA00004496"/>
    </source>
</evidence>
<dbReference type="PANTHER" id="PTHR16308:SF13">
    <property type="entry name" value="PROTEIN LINGERER"/>
    <property type="match status" value="1"/>
</dbReference>
<gene>
    <name evidence="5" type="ORF">TCNE_LOCUS3262</name>
</gene>
<dbReference type="EMBL" id="UYWY01003997">
    <property type="protein sequence ID" value="VDM28979.1"/>
    <property type="molecule type" value="Genomic_DNA"/>
</dbReference>
<feature type="region of interest" description="Disordered" evidence="4">
    <location>
        <begin position="1"/>
        <end position="20"/>
    </location>
</feature>
<keyword evidence="2" id="KW-0963">Cytoplasm</keyword>
<evidence type="ECO:0000256" key="4">
    <source>
        <dbReference type="SAM" id="MobiDB-lite"/>
    </source>
</evidence>
<evidence type="ECO:0000256" key="3">
    <source>
        <dbReference type="ARBA" id="ARBA00022553"/>
    </source>
</evidence>